<sequence>MFSFMPLAYRGELKTSFQKALFCLYRSHFINEQKMTKEKLFNKLKNKGIFWSYSKEITYKQAGDKLFLEYLLKYGDFDDLVWAFKLYPKDVIKEVWEEKLKDDKRFIKLNLMLARLFFGMDVESSYFKEVKNARFEKFKMFAS</sequence>
<proteinExistence type="predicted"/>
<dbReference type="EMBL" id="FPHC01000061">
    <property type="protein sequence ID" value="SFV60702.1"/>
    <property type="molecule type" value="Genomic_DNA"/>
</dbReference>
<dbReference type="AlphaFoldDB" id="A0A1W1C4R2"/>
<name>A0A1W1C4R2_9ZZZZ</name>
<organism evidence="1">
    <name type="scientific">hydrothermal vent metagenome</name>
    <dbReference type="NCBI Taxonomy" id="652676"/>
    <lineage>
        <taxon>unclassified sequences</taxon>
        <taxon>metagenomes</taxon>
        <taxon>ecological metagenomes</taxon>
    </lineage>
</organism>
<evidence type="ECO:0000313" key="1">
    <source>
        <dbReference type="EMBL" id="SFV60702.1"/>
    </source>
</evidence>
<gene>
    <name evidence="1" type="ORF">MNB_SV-6-1879</name>
</gene>
<accession>A0A1W1C4R2</accession>
<reference evidence="1" key="1">
    <citation type="submission" date="2016-10" db="EMBL/GenBank/DDBJ databases">
        <authorList>
            <person name="de Groot N.N."/>
        </authorList>
    </citation>
    <scope>NUCLEOTIDE SEQUENCE</scope>
</reference>
<protein>
    <submittedName>
        <fullName evidence="1">Uncharacterized protein</fullName>
    </submittedName>
</protein>